<feature type="domain" description="PDZ" evidence="7">
    <location>
        <begin position="264"/>
        <end position="346"/>
    </location>
</feature>
<feature type="active site" description="Charge relay system" evidence="5">
    <location>
        <position position="102"/>
    </location>
</feature>
<feature type="active site" description="Charge relay system" evidence="5">
    <location>
        <position position="132"/>
    </location>
</feature>
<dbReference type="RefSeq" id="WP_143562954.1">
    <property type="nucleotide sequence ID" value="NZ_BMPL01000002.1"/>
</dbReference>
<dbReference type="Pfam" id="PF13365">
    <property type="entry name" value="Trypsin_2"/>
    <property type="match status" value="1"/>
</dbReference>
<proteinExistence type="inferred from homology"/>
<evidence type="ECO:0000256" key="6">
    <source>
        <dbReference type="SAM" id="Phobius"/>
    </source>
</evidence>
<organism evidence="8 9">
    <name type="scientific">Shewanella hanedai</name>
    <name type="common">Alteromonas hanedai</name>
    <dbReference type="NCBI Taxonomy" id="25"/>
    <lineage>
        <taxon>Bacteria</taxon>
        <taxon>Pseudomonadati</taxon>
        <taxon>Pseudomonadota</taxon>
        <taxon>Gammaproteobacteria</taxon>
        <taxon>Alteromonadales</taxon>
        <taxon>Shewanellaceae</taxon>
        <taxon>Shewanella</taxon>
    </lineage>
</organism>
<sequence length="364" mass="38040">MAIKDTLLYVAKAVTFGLIMAAVFLFVTPLLTNNSSDLFFQKRGDNGFELSFSKAVRRAAPAVVNIYSLSVNRNQPLNSGSLQGLGSGVIMSKEGYILTNYHVIKQADEIVVALQDGRKFTSEVVGSDPVTDLAVLKVEVKVEGNTLPIVPVNLGAPAQVGDVVLAIGNPYNLGQTITQGIISATGRNGLSSGYLDFLQTDAAINAGNSGGALIDTSGQLIGINTAAFQVGGEGGGHGINFAIPIKLAHSIMGKLIKDGRVIRGALGITGEPVGPVIAQILNLPDLAGVVITAVDPNGPAAKAQLQPRDVITKFEGELVPGVEMLMDRIAESTPNQQVTMTIIRKGKVYDVPVTIGENVAEDAE</sequence>
<keyword evidence="9" id="KW-1185">Reference proteome</keyword>
<dbReference type="FunFam" id="2.40.10.10:FF:000001">
    <property type="entry name" value="Periplasmic serine protease DegS"/>
    <property type="match status" value="1"/>
</dbReference>
<dbReference type="InterPro" id="IPR001478">
    <property type="entry name" value="PDZ"/>
</dbReference>
<keyword evidence="6" id="KW-0472">Membrane</keyword>
<dbReference type="Gene3D" id="2.30.42.10">
    <property type="match status" value="1"/>
</dbReference>
<dbReference type="InterPro" id="IPR043504">
    <property type="entry name" value="Peptidase_S1_PA_chymotrypsin"/>
</dbReference>
<dbReference type="PRINTS" id="PR00834">
    <property type="entry name" value="PROTEASES2C"/>
</dbReference>
<evidence type="ECO:0000313" key="9">
    <source>
        <dbReference type="Proteomes" id="UP000318126"/>
    </source>
</evidence>
<evidence type="ECO:0000256" key="3">
    <source>
        <dbReference type="ARBA" id="ARBA00022801"/>
    </source>
</evidence>
<protein>
    <submittedName>
        <fullName evidence="8">Outer membrane-stress sensor serine endopeptidase DegS</fullName>
    </submittedName>
</protein>
<dbReference type="SUPFAM" id="SSF50494">
    <property type="entry name" value="Trypsin-like serine proteases"/>
    <property type="match status" value="1"/>
</dbReference>
<evidence type="ECO:0000313" key="8">
    <source>
        <dbReference type="EMBL" id="TRY15859.1"/>
    </source>
</evidence>
<comment type="similarity">
    <text evidence="1">Belongs to the peptidase S1C family.</text>
</comment>
<name>A0A553JTU1_SHEHA</name>
<gene>
    <name evidence="8" type="primary">degS</name>
    <name evidence="8" type="ORF">FN961_02445</name>
</gene>
<dbReference type="SMART" id="SM00228">
    <property type="entry name" value="PDZ"/>
    <property type="match status" value="1"/>
</dbReference>
<evidence type="ECO:0000256" key="5">
    <source>
        <dbReference type="PIRSR" id="PIRSR611783-1"/>
    </source>
</evidence>
<dbReference type="AlphaFoldDB" id="A0A553JTU1"/>
<keyword evidence="3" id="KW-0378">Hydrolase</keyword>
<reference evidence="9" key="1">
    <citation type="submission" date="2019-07" db="EMBL/GenBank/DDBJ databases">
        <title>Shewanella sp. YLB-08 draft genomic sequence.</title>
        <authorList>
            <person name="Yu L."/>
        </authorList>
    </citation>
    <scope>NUCLEOTIDE SEQUENCE [LARGE SCALE GENOMIC DNA]</scope>
    <source>
        <strain evidence="9">JCM 20706</strain>
    </source>
</reference>
<dbReference type="InterPro" id="IPR051201">
    <property type="entry name" value="Chloro_Bact_Ser_Proteases"/>
</dbReference>
<evidence type="ECO:0000256" key="1">
    <source>
        <dbReference type="ARBA" id="ARBA00010541"/>
    </source>
</evidence>
<dbReference type="InterPro" id="IPR036034">
    <property type="entry name" value="PDZ_sf"/>
</dbReference>
<dbReference type="Pfam" id="PF13180">
    <property type="entry name" value="PDZ_2"/>
    <property type="match status" value="1"/>
</dbReference>
<dbReference type="SUPFAM" id="SSF50156">
    <property type="entry name" value="PDZ domain-like"/>
    <property type="match status" value="1"/>
</dbReference>
<dbReference type="InterPro" id="IPR001940">
    <property type="entry name" value="Peptidase_S1C"/>
</dbReference>
<dbReference type="GO" id="GO:0004252">
    <property type="term" value="F:serine-type endopeptidase activity"/>
    <property type="evidence" value="ECO:0007669"/>
    <property type="project" value="InterPro"/>
</dbReference>
<accession>A0A553JTU1</accession>
<keyword evidence="4" id="KW-0720">Serine protease</keyword>
<evidence type="ECO:0000259" key="7">
    <source>
        <dbReference type="SMART" id="SM00228"/>
    </source>
</evidence>
<keyword evidence="2" id="KW-0645">Protease</keyword>
<keyword evidence="6" id="KW-0812">Transmembrane</keyword>
<feature type="transmembrane region" description="Helical" evidence="6">
    <location>
        <begin position="7"/>
        <end position="31"/>
    </location>
</feature>
<dbReference type="InterPro" id="IPR009003">
    <property type="entry name" value="Peptidase_S1_PA"/>
</dbReference>
<dbReference type="Gene3D" id="2.40.10.10">
    <property type="entry name" value="Trypsin-like serine proteases"/>
    <property type="match status" value="2"/>
</dbReference>
<dbReference type="GO" id="GO:0006508">
    <property type="term" value="P:proteolysis"/>
    <property type="evidence" value="ECO:0007669"/>
    <property type="project" value="UniProtKB-KW"/>
</dbReference>
<keyword evidence="6" id="KW-1133">Transmembrane helix</keyword>
<dbReference type="NCBIfam" id="TIGR02038">
    <property type="entry name" value="protease_degS"/>
    <property type="match status" value="1"/>
</dbReference>
<evidence type="ECO:0000256" key="4">
    <source>
        <dbReference type="ARBA" id="ARBA00022825"/>
    </source>
</evidence>
<dbReference type="InterPro" id="IPR011783">
    <property type="entry name" value="Pept_S1C_DegS"/>
</dbReference>
<feature type="active site" description="Charge relay system" evidence="5">
    <location>
        <position position="209"/>
    </location>
</feature>
<dbReference type="PANTHER" id="PTHR43343">
    <property type="entry name" value="PEPTIDASE S12"/>
    <property type="match status" value="1"/>
</dbReference>
<evidence type="ECO:0000256" key="2">
    <source>
        <dbReference type="ARBA" id="ARBA00022670"/>
    </source>
</evidence>
<dbReference type="OrthoDB" id="9758917at2"/>
<dbReference type="EMBL" id="VKGK01000002">
    <property type="protein sequence ID" value="TRY15859.1"/>
    <property type="molecule type" value="Genomic_DNA"/>
</dbReference>
<comment type="caution">
    <text evidence="8">The sequence shown here is derived from an EMBL/GenBank/DDBJ whole genome shotgun (WGS) entry which is preliminary data.</text>
</comment>
<dbReference type="PANTHER" id="PTHR43343:SF3">
    <property type="entry name" value="PROTEASE DO-LIKE 8, CHLOROPLASTIC"/>
    <property type="match status" value="1"/>
</dbReference>
<dbReference type="Proteomes" id="UP000318126">
    <property type="component" value="Unassembled WGS sequence"/>
</dbReference>